<comment type="caution">
    <text evidence="2">The sequence shown here is derived from an EMBL/GenBank/DDBJ whole genome shotgun (WGS) entry which is preliminary data.</text>
</comment>
<reference evidence="2 3" key="1">
    <citation type="submission" date="2019-06" db="EMBL/GenBank/DDBJ databases">
        <title>Whole genome shotgun sequence of Pseudonocardia hydrocarbonoxydans NBRC 14498.</title>
        <authorList>
            <person name="Hosoyama A."/>
            <person name="Uohara A."/>
            <person name="Ohji S."/>
            <person name="Ichikawa N."/>
        </authorList>
    </citation>
    <scope>NUCLEOTIDE SEQUENCE [LARGE SCALE GENOMIC DNA]</scope>
    <source>
        <strain evidence="2 3">NBRC 14498</strain>
    </source>
</reference>
<evidence type="ECO:0000313" key="2">
    <source>
        <dbReference type="EMBL" id="GEC21198.1"/>
    </source>
</evidence>
<accession>A0A4Y3WRQ9</accession>
<proteinExistence type="predicted"/>
<dbReference type="RefSeq" id="WP_141279932.1">
    <property type="nucleotide sequence ID" value="NZ_BAAARZ010000009.1"/>
</dbReference>
<dbReference type="OrthoDB" id="3397040at2"/>
<feature type="domain" description="DNA primase/polymerase bifunctional N-terminal" evidence="1">
    <location>
        <begin position="15"/>
        <end position="138"/>
    </location>
</feature>
<dbReference type="Pfam" id="PF09250">
    <property type="entry name" value="Prim-Pol"/>
    <property type="match status" value="1"/>
</dbReference>
<dbReference type="EMBL" id="BJNG01000030">
    <property type="protein sequence ID" value="GEC21198.1"/>
    <property type="molecule type" value="Genomic_DNA"/>
</dbReference>
<evidence type="ECO:0000313" key="3">
    <source>
        <dbReference type="Proteomes" id="UP000320338"/>
    </source>
</evidence>
<sequence>MSGWDSYRTVHGAELRAAAREFTVHGWPVAEESATALRLVTGTTLDVLEVPAAVGRGICAQLRAVNVVVPVAGTPTGSWWYPMAPGAVPPSDLLEAPGVVLHSAGGSVLAPPSQVPDGWVHWRVAPALTGYLLPPAELIVPAATESVRWRVDHERHPGAQRPAAAAVAGMRF</sequence>
<dbReference type="Proteomes" id="UP000320338">
    <property type="component" value="Unassembled WGS sequence"/>
</dbReference>
<dbReference type="AlphaFoldDB" id="A0A4Y3WRQ9"/>
<evidence type="ECO:0000259" key="1">
    <source>
        <dbReference type="Pfam" id="PF09250"/>
    </source>
</evidence>
<organism evidence="2 3">
    <name type="scientific">Pseudonocardia hydrocarbonoxydans</name>
    <dbReference type="NCBI Taxonomy" id="76726"/>
    <lineage>
        <taxon>Bacteria</taxon>
        <taxon>Bacillati</taxon>
        <taxon>Actinomycetota</taxon>
        <taxon>Actinomycetes</taxon>
        <taxon>Pseudonocardiales</taxon>
        <taxon>Pseudonocardiaceae</taxon>
        <taxon>Pseudonocardia</taxon>
    </lineage>
</organism>
<gene>
    <name evidence="2" type="ORF">PHY01_34810</name>
</gene>
<name>A0A4Y3WRQ9_9PSEU</name>
<keyword evidence="3" id="KW-1185">Reference proteome</keyword>
<protein>
    <submittedName>
        <fullName evidence="2">DNA primase</fullName>
    </submittedName>
</protein>
<dbReference type="InterPro" id="IPR015330">
    <property type="entry name" value="DNA_primase/pol_bifunc_N"/>
</dbReference>